<organism evidence="2 3">
    <name type="scientific">Venturia inaequalis</name>
    <name type="common">Apple scab fungus</name>
    <dbReference type="NCBI Taxonomy" id="5025"/>
    <lineage>
        <taxon>Eukaryota</taxon>
        <taxon>Fungi</taxon>
        <taxon>Dikarya</taxon>
        <taxon>Ascomycota</taxon>
        <taxon>Pezizomycotina</taxon>
        <taxon>Dothideomycetes</taxon>
        <taxon>Pleosporomycetidae</taxon>
        <taxon>Venturiales</taxon>
        <taxon>Venturiaceae</taxon>
        <taxon>Venturia</taxon>
    </lineage>
</organism>
<feature type="compositionally biased region" description="Acidic residues" evidence="1">
    <location>
        <begin position="50"/>
        <end position="91"/>
    </location>
</feature>
<evidence type="ECO:0000313" key="3">
    <source>
        <dbReference type="Proteomes" id="UP000490939"/>
    </source>
</evidence>
<reference evidence="2 3" key="1">
    <citation type="submission" date="2019-07" db="EMBL/GenBank/DDBJ databases">
        <title>Venturia inaequalis Genome Resource.</title>
        <authorList>
            <person name="Lichtner F.J."/>
        </authorList>
    </citation>
    <scope>NUCLEOTIDE SEQUENCE [LARGE SCALE GENOMIC DNA]</scope>
    <source>
        <strain evidence="2 3">DMI_063113</strain>
    </source>
</reference>
<protein>
    <submittedName>
        <fullName evidence="2">Uncharacterized protein</fullName>
    </submittedName>
</protein>
<keyword evidence="3" id="KW-1185">Reference proteome</keyword>
<accession>A0A8H3VSD6</accession>
<evidence type="ECO:0000313" key="2">
    <source>
        <dbReference type="EMBL" id="KAE9994529.1"/>
    </source>
</evidence>
<proteinExistence type="predicted"/>
<feature type="region of interest" description="Disordered" evidence="1">
    <location>
        <begin position="1"/>
        <end position="91"/>
    </location>
</feature>
<feature type="compositionally biased region" description="Low complexity" evidence="1">
    <location>
        <begin position="29"/>
        <end position="42"/>
    </location>
</feature>
<sequence>MATWCKEEDVSDNEDHIDETHDADHQLPTDATADGGQTTTGQFYMVNESLAEEQEADEADAGDEVEEEVAEIEESDEPEETGEAEEEYLVD</sequence>
<name>A0A8H3VSD6_VENIN</name>
<dbReference type="EMBL" id="WNWR01000005">
    <property type="protein sequence ID" value="KAE9994529.1"/>
    <property type="molecule type" value="Genomic_DNA"/>
</dbReference>
<gene>
    <name evidence="2" type="ORF">EG327_008042</name>
</gene>
<comment type="caution">
    <text evidence="2">The sequence shown here is derived from an EMBL/GenBank/DDBJ whole genome shotgun (WGS) entry which is preliminary data.</text>
</comment>
<feature type="compositionally biased region" description="Basic and acidic residues" evidence="1">
    <location>
        <begin position="18"/>
        <end position="27"/>
    </location>
</feature>
<dbReference type="AlphaFoldDB" id="A0A8H3VSD6"/>
<evidence type="ECO:0000256" key="1">
    <source>
        <dbReference type="SAM" id="MobiDB-lite"/>
    </source>
</evidence>
<dbReference type="Proteomes" id="UP000490939">
    <property type="component" value="Unassembled WGS sequence"/>
</dbReference>